<keyword evidence="1" id="KW-1133">Transmembrane helix</keyword>
<evidence type="ECO:0000313" key="2">
    <source>
        <dbReference type="EMBL" id="MBY0755986.1"/>
    </source>
</evidence>
<accession>A0ABS7KYT7</accession>
<proteinExistence type="predicted"/>
<dbReference type="Proteomes" id="UP001299068">
    <property type="component" value="Unassembled WGS sequence"/>
</dbReference>
<organism evidence="2 3">
    <name type="scientific">Clostridium sardiniense</name>
    <name type="common">Clostridium absonum</name>
    <dbReference type="NCBI Taxonomy" id="29369"/>
    <lineage>
        <taxon>Bacteria</taxon>
        <taxon>Bacillati</taxon>
        <taxon>Bacillota</taxon>
        <taxon>Clostridia</taxon>
        <taxon>Eubacteriales</taxon>
        <taxon>Clostridiaceae</taxon>
        <taxon>Clostridium</taxon>
    </lineage>
</organism>
<dbReference type="SUPFAM" id="SSF52833">
    <property type="entry name" value="Thioredoxin-like"/>
    <property type="match status" value="1"/>
</dbReference>
<sequence length="153" mass="17054">MKKKQIIIISIIIAIVVIAASTFAIIHINNKNKYDAIKYGRAEFVTSMKDINKDLPTIILFKSSLVENSVKAERNLKLLHDEYGSQFNIVHANSDALDNEEAVELAKKYQVTGVPTLVALDRDGDFIEKKSDISSMNGIKGMLKDMGVDIENK</sequence>
<feature type="transmembrane region" description="Helical" evidence="1">
    <location>
        <begin position="6"/>
        <end position="28"/>
    </location>
</feature>
<keyword evidence="1" id="KW-0472">Membrane</keyword>
<name>A0ABS7KYT7_CLOSR</name>
<dbReference type="EMBL" id="JAIKTU010000008">
    <property type="protein sequence ID" value="MBY0755986.1"/>
    <property type="molecule type" value="Genomic_DNA"/>
</dbReference>
<dbReference type="RefSeq" id="WP_204594137.1">
    <property type="nucleotide sequence ID" value="NZ_JAFBDA010000004.1"/>
</dbReference>
<keyword evidence="1" id="KW-0812">Transmembrane</keyword>
<dbReference type="InterPro" id="IPR036249">
    <property type="entry name" value="Thioredoxin-like_sf"/>
</dbReference>
<dbReference type="Gene3D" id="3.40.30.10">
    <property type="entry name" value="Glutaredoxin"/>
    <property type="match status" value="1"/>
</dbReference>
<gene>
    <name evidence="2" type="ORF">K5V21_11060</name>
</gene>
<reference evidence="2 3" key="1">
    <citation type="journal article" date="2021" name="Cell Host Microbe">
        <title>in vivo commensal control of Clostridioides difficile virulence.</title>
        <authorList>
            <person name="Girinathan B.P."/>
            <person name="Dibenedetto N."/>
            <person name="Worley J.N."/>
            <person name="Peltier J."/>
            <person name="Arrieta-Ortiz M.L."/>
            <person name="Rupa Christinal Immanuel S."/>
            <person name="Lavin R."/>
            <person name="Delaney M.L."/>
            <person name="Cummins C."/>
            <person name="Hoffmann M."/>
            <person name="Luo Y."/>
            <person name="Gonzalez-Escalona N."/>
            <person name="Allard M."/>
            <person name="Onderdonk A.B."/>
            <person name="Gerber G.K."/>
            <person name="Sonenshein A.L."/>
            <person name="Baliga N."/>
            <person name="Dupuy B."/>
            <person name="Bry L."/>
        </authorList>
    </citation>
    <scope>NUCLEOTIDE SEQUENCE [LARGE SCALE GENOMIC DNA]</scope>
    <source>
        <strain evidence="2 3">DSM 599</strain>
    </source>
</reference>
<evidence type="ECO:0000313" key="3">
    <source>
        <dbReference type="Proteomes" id="UP001299068"/>
    </source>
</evidence>
<comment type="caution">
    <text evidence="2">The sequence shown here is derived from an EMBL/GenBank/DDBJ whole genome shotgun (WGS) entry which is preliminary data.</text>
</comment>
<evidence type="ECO:0000256" key="1">
    <source>
        <dbReference type="SAM" id="Phobius"/>
    </source>
</evidence>
<protein>
    <submittedName>
        <fullName evidence="2">Thioredoxin family protein</fullName>
    </submittedName>
</protein>
<keyword evidence="3" id="KW-1185">Reference proteome</keyword>